<dbReference type="InterPro" id="IPR018391">
    <property type="entry name" value="PQQ_b-propeller_rpt"/>
</dbReference>
<dbReference type="RefSeq" id="WP_345087350.1">
    <property type="nucleotide sequence ID" value="NZ_BAAAWG010000013.1"/>
</dbReference>
<dbReference type="Pfam" id="PF00069">
    <property type="entry name" value="Pkinase"/>
    <property type="match status" value="1"/>
</dbReference>
<feature type="binding site" evidence="5">
    <location>
        <position position="44"/>
    </location>
    <ligand>
        <name>ATP</name>
        <dbReference type="ChEBI" id="CHEBI:30616"/>
    </ligand>
</feature>
<dbReference type="InterPro" id="IPR008271">
    <property type="entry name" value="Ser/Thr_kinase_AS"/>
</dbReference>
<reference evidence="9" key="1">
    <citation type="journal article" date="2019" name="Int. J. Syst. Evol. Microbiol.">
        <title>The Global Catalogue of Microorganisms (GCM) 10K type strain sequencing project: providing services to taxonomists for standard genome sequencing and annotation.</title>
        <authorList>
            <consortium name="The Broad Institute Genomics Platform"/>
            <consortium name="The Broad Institute Genome Sequencing Center for Infectious Disease"/>
            <person name="Wu L."/>
            <person name="Ma J."/>
        </authorList>
    </citation>
    <scope>NUCLEOTIDE SEQUENCE [LARGE SCALE GENOMIC DNA]</scope>
    <source>
        <strain evidence="9">CGMCC 1.15809</strain>
    </source>
</reference>
<accession>A0ABW1FE61</accession>
<evidence type="ECO:0000256" key="4">
    <source>
        <dbReference type="ARBA" id="ARBA00022840"/>
    </source>
</evidence>
<evidence type="ECO:0000313" key="9">
    <source>
        <dbReference type="Proteomes" id="UP001596241"/>
    </source>
</evidence>
<dbReference type="Gene3D" id="1.10.510.10">
    <property type="entry name" value="Transferase(Phosphotransferase) domain 1"/>
    <property type="match status" value="1"/>
</dbReference>
<evidence type="ECO:0000256" key="1">
    <source>
        <dbReference type="ARBA" id="ARBA00022679"/>
    </source>
</evidence>
<dbReference type="SMART" id="SM00564">
    <property type="entry name" value="PQQ"/>
    <property type="match status" value="4"/>
</dbReference>
<comment type="caution">
    <text evidence="8">The sequence shown here is derived from an EMBL/GenBank/DDBJ whole genome shotgun (WGS) entry which is preliminary data.</text>
</comment>
<dbReference type="Gene3D" id="3.30.200.20">
    <property type="entry name" value="Phosphorylase Kinase, domain 1"/>
    <property type="match status" value="1"/>
</dbReference>
<dbReference type="Pfam" id="PF13360">
    <property type="entry name" value="PQQ_2"/>
    <property type="match status" value="1"/>
</dbReference>
<proteinExistence type="predicted"/>
<keyword evidence="9" id="KW-1185">Reference proteome</keyword>
<dbReference type="PROSITE" id="PS00108">
    <property type="entry name" value="PROTEIN_KINASE_ST"/>
    <property type="match status" value="1"/>
</dbReference>
<dbReference type="InterPro" id="IPR002372">
    <property type="entry name" value="PQQ_rpt_dom"/>
</dbReference>
<dbReference type="InterPro" id="IPR011047">
    <property type="entry name" value="Quinoprotein_ADH-like_sf"/>
</dbReference>
<dbReference type="SMART" id="SM00220">
    <property type="entry name" value="S_TKc"/>
    <property type="match status" value="1"/>
</dbReference>
<sequence length="720" mass="76160">MQTALLHDDPHTVGPYLLLSRLGGGGMGTVYLARTAGGRTVALKVLHQRLSSDTTLRHRFRLEADAARVIGGRHGAQVHGADPDAPRPWLATEYVLGPPLDDAVAAAGPLPERAVRTLGAALAQGLAQLHRSEVVHRDLKPSNILVTADGPKIIDFGVAHAVGEAPLTQAGAAVGTPAFMSPEQAAGLEHATAGDVFALGGLLVFAASGHGPFGTGQPTDLLYRVRYTEADLGGVPPELVPVLGRALAKNPAQRPTTEELAAALAPDGIPQVFADVLPDGVLRMIAQRGDDVWRQPSRQVPPPPDAPPGPVTLPGGPAGPSRRRMLAMTAGGVVAGAGVAGGLWAWLGRGGAPGGGDAPPPKPVKPPTRLWTFASRTPDRFGDVVSTPHGLAMPAGIVLCGVNPESGKGTWQANVADVWRWACDGRDIYALRDDEDGRKLAVCLLDPADGQPGKPLVELAEYRGGENRNQLLCVVRKTAYLAARAVSPDRWYVLAVDLRTGRVKWRTHVDPAADGYLPPMLRGVVTGDRLVVSRSDAGIHFVNVTTYSLASGKVGWTLSSPYSGEPPSELVVDDRYSYLTDEAVSARKLADGESGWLFGHDRNAGQSAGQTRVYGAPALHDGVLYCTEGDRGLVALDALTGTLNWAEKGLKGRRLNRDVPPVVGRKYVYGLDDKGLRAVDIRSRTAVWTFPTDATVVTADRERGKLYLREQQATFALPLA</sequence>
<dbReference type="InterPro" id="IPR000719">
    <property type="entry name" value="Prot_kinase_dom"/>
</dbReference>
<dbReference type="InterPro" id="IPR011009">
    <property type="entry name" value="Kinase-like_dom_sf"/>
</dbReference>
<dbReference type="PROSITE" id="PS00107">
    <property type="entry name" value="PROTEIN_KINASE_ATP"/>
    <property type="match status" value="1"/>
</dbReference>
<keyword evidence="2 5" id="KW-0547">Nucleotide-binding</keyword>
<evidence type="ECO:0000256" key="2">
    <source>
        <dbReference type="ARBA" id="ARBA00022741"/>
    </source>
</evidence>
<dbReference type="PANTHER" id="PTHR43289:SF34">
    <property type="entry name" value="SERINE_THREONINE-PROTEIN KINASE YBDM-RELATED"/>
    <property type="match status" value="1"/>
</dbReference>
<dbReference type="SUPFAM" id="SSF50998">
    <property type="entry name" value="Quinoprotein alcohol dehydrogenase-like"/>
    <property type="match status" value="1"/>
</dbReference>
<keyword evidence="4 5" id="KW-0067">ATP-binding</keyword>
<dbReference type="Gene3D" id="2.130.10.10">
    <property type="entry name" value="YVTN repeat-like/Quinoprotein amine dehydrogenase"/>
    <property type="match status" value="1"/>
</dbReference>
<dbReference type="GO" id="GO:0016301">
    <property type="term" value="F:kinase activity"/>
    <property type="evidence" value="ECO:0007669"/>
    <property type="project" value="UniProtKB-KW"/>
</dbReference>
<protein>
    <submittedName>
        <fullName evidence="8">Protein kinase</fullName>
    </submittedName>
</protein>
<feature type="domain" description="Protein kinase" evidence="7">
    <location>
        <begin position="16"/>
        <end position="274"/>
    </location>
</feature>
<evidence type="ECO:0000259" key="7">
    <source>
        <dbReference type="PROSITE" id="PS50011"/>
    </source>
</evidence>
<evidence type="ECO:0000313" key="8">
    <source>
        <dbReference type="EMBL" id="MFC5892212.1"/>
    </source>
</evidence>
<evidence type="ECO:0000256" key="6">
    <source>
        <dbReference type="SAM" id="MobiDB-lite"/>
    </source>
</evidence>
<dbReference type="SUPFAM" id="SSF56112">
    <property type="entry name" value="Protein kinase-like (PK-like)"/>
    <property type="match status" value="1"/>
</dbReference>
<organism evidence="8 9">
    <name type="scientific">Streptomyces ramulosus</name>
    <dbReference type="NCBI Taxonomy" id="47762"/>
    <lineage>
        <taxon>Bacteria</taxon>
        <taxon>Bacillati</taxon>
        <taxon>Actinomycetota</taxon>
        <taxon>Actinomycetes</taxon>
        <taxon>Kitasatosporales</taxon>
        <taxon>Streptomycetaceae</taxon>
        <taxon>Streptomyces</taxon>
    </lineage>
</organism>
<evidence type="ECO:0000256" key="5">
    <source>
        <dbReference type="PROSITE-ProRule" id="PRU10141"/>
    </source>
</evidence>
<keyword evidence="1" id="KW-0808">Transferase</keyword>
<dbReference type="EMBL" id="JBHSPW010000002">
    <property type="protein sequence ID" value="MFC5892212.1"/>
    <property type="molecule type" value="Genomic_DNA"/>
</dbReference>
<dbReference type="Proteomes" id="UP001596241">
    <property type="component" value="Unassembled WGS sequence"/>
</dbReference>
<name>A0ABW1FE61_9ACTN</name>
<feature type="region of interest" description="Disordered" evidence="6">
    <location>
        <begin position="293"/>
        <end position="323"/>
    </location>
</feature>
<feature type="compositionally biased region" description="Pro residues" evidence="6">
    <location>
        <begin position="299"/>
        <end position="311"/>
    </location>
</feature>
<evidence type="ECO:0000256" key="3">
    <source>
        <dbReference type="ARBA" id="ARBA00022777"/>
    </source>
</evidence>
<dbReference type="PROSITE" id="PS50011">
    <property type="entry name" value="PROTEIN_KINASE_DOM"/>
    <property type="match status" value="1"/>
</dbReference>
<dbReference type="InterPro" id="IPR015943">
    <property type="entry name" value="WD40/YVTN_repeat-like_dom_sf"/>
</dbReference>
<gene>
    <name evidence="8" type="ORF">ACFP3M_05205</name>
</gene>
<dbReference type="PANTHER" id="PTHR43289">
    <property type="entry name" value="MITOGEN-ACTIVATED PROTEIN KINASE KINASE KINASE 20-RELATED"/>
    <property type="match status" value="1"/>
</dbReference>
<dbReference type="CDD" id="cd14014">
    <property type="entry name" value="STKc_PknB_like"/>
    <property type="match status" value="1"/>
</dbReference>
<keyword evidence="3 8" id="KW-0418">Kinase</keyword>
<dbReference type="InterPro" id="IPR017441">
    <property type="entry name" value="Protein_kinase_ATP_BS"/>
</dbReference>